<dbReference type="GO" id="GO:0003995">
    <property type="term" value="F:acyl-CoA dehydrogenase activity"/>
    <property type="evidence" value="ECO:0007669"/>
    <property type="project" value="InterPro"/>
</dbReference>
<dbReference type="GO" id="GO:0006635">
    <property type="term" value="P:fatty acid beta-oxidation"/>
    <property type="evidence" value="ECO:0007669"/>
    <property type="project" value="InterPro"/>
</dbReference>
<sequence>MTRSNPQDKIGNMPSYFDLPPLDVSLAFPQATPASTFPPCASDYFQFDDLLKPEEQAIRMKVRECMEKNIAPIMTQASSFSFCFFKVFNANIFVSPPRVNIKFSEDATCIGLVSKNICFDILIWSSNLSMC</sequence>
<dbReference type="GO" id="GO:0050660">
    <property type="term" value="F:flavin adenine dinucleotide binding"/>
    <property type="evidence" value="ECO:0007669"/>
    <property type="project" value="InterPro"/>
</dbReference>
<protein>
    <submittedName>
        <fullName evidence="1">Putative acyl-CoA oxidase</fullName>
        <ecNumber evidence="1">1.3.3.6</ecNumber>
    </submittedName>
</protein>
<dbReference type="GO" id="GO:0003997">
    <property type="term" value="F:acyl-CoA oxidase activity"/>
    <property type="evidence" value="ECO:0007669"/>
    <property type="project" value="UniProtKB-EC"/>
</dbReference>
<accession>A0A396GZB6</accession>
<dbReference type="InterPro" id="IPR037069">
    <property type="entry name" value="AcylCoA_DH/ox_N_sf"/>
</dbReference>
<dbReference type="Proteomes" id="UP000265566">
    <property type="component" value="Chromosome 7"/>
</dbReference>
<gene>
    <name evidence="1" type="ORF">MtrunA17_Chr7g0242631</name>
</gene>
<organism evidence="1">
    <name type="scientific">Medicago truncatula</name>
    <name type="common">Barrel medic</name>
    <name type="synonym">Medicago tribuloides</name>
    <dbReference type="NCBI Taxonomy" id="3880"/>
    <lineage>
        <taxon>Eukaryota</taxon>
        <taxon>Viridiplantae</taxon>
        <taxon>Streptophyta</taxon>
        <taxon>Embryophyta</taxon>
        <taxon>Tracheophyta</taxon>
        <taxon>Spermatophyta</taxon>
        <taxon>Magnoliopsida</taxon>
        <taxon>eudicotyledons</taxon>
        <taxon>Gunneridae</taxon>
        <taxon>Pentapetalae</taxon>
        <taxon>rosids</taxon>
        <taxon>fabids</taxon>
        <taxon>Fabales</taxon>
        <taxon>Fabaceae</taxon>
        <taxon>Papilionoideae</taxon>
        <taxon>50 kb inversion clade</taxon>
        <taxon>NPAAA clade</taxon>
        <taxon>Hologalegina</taxon>
        <taxon>IRL clade</taxon>
        <taxon>Trifolieae</taxon>
        <taxon>Medicago</taxon>
    </lineage>
</organism>
<dbReference type="Gramene" id="rna40966">
    <property type="protein sequence ID" value="RHN46476.1"/>
    <property type="gene ID" value="gene40966"/>
</dbReference>
<keyword evidence="1" id="KW-0560">Oxidoreductase</keyword>
<dbReference type="PANTHER" id="PTHR43188">
    <property type="entry name" value="ACYL-COENZYME A OXIDASE"/>
    <property type="match status" value="1"/>
</dbReference>
<dbReference type="Gene3D" id="1.10.540.10">
    <property type="entry name" value="Acyl-CoA dehydrogenase/oxidase, N-terminal domain"/>
    <property type="match status" value="1"/>
</dbReference>
<comment type="caution">
    <text evidence="1">The sequence shown here is derived from an EMBL/GenBank/DDBJ whole genome shotgun (WGS) entry which is preliminary data.</text>
</comment>
<dbReference type="EC" id="1.3.3.6" evidence="1"/>
<proteinExistence type="predicted"/>
<dbReference type="PANTHER" id="PTHR43188:SF1">
    <property type="entry name" value="ACYL-COA DEHYDROGENASE"/>
    <property type="match status" value="1"/>
</dbReference>
<dbReference type="EMBL" id="PSQE01000007">
    <property type="protein sequence ID" value="RHN46476.1"/>
    <property type="molecule type" value="Genomic_DNA"/>
</dbReference>
<dbReference type="InterPro" id="IPR045008">
    <property type="entry name" value="ACX4-like"/>
</dbReference>
<dbReference type="AlphaFoldDB" id="A0A396GZB6"/>
<name>A0A396GZB6_MEDTR</name>
<evidence type="ECO:0000313" key="1">
    <source>
        <dbReference type="EMBL" id="RHN46476.1"/>
    </source>
</evidence>
<reference evidence="1" key="1">
    <citation type="journal article" date="2018" name="Nat. Plants">
        <title>Whole-genome landscape of Medicago truncatula symbiotic genes.</title>
        <authorList>
            <person name="Pecrix Y."/>
            <person name="Gamas P."/>
            <person name="Carrere S."/>
        </authorList>
    </citation>
    <scope>NUCLEOTIDE SEQUENCE</scope>
    <source>
        <tissue evidence="1">Leaves</tissue>
    </source>
</reference>